<name>A0A6P7TUG8_9MOLL</name>
<organism evidence="2 3">
    <name type="scientific">Octopus sinensis</name>
    <name type="common">East Asian common octopus</name>
    <dbReference type="NCBI Taxonomy" id="2607531"/>
    <lineage>
        <taxon>Eukaryota</taxon>
        <taxon>Metazoa</taxon>
        <taxon>Spiralia</taxon>
        <taxon>Lophotrochozoa</taxon>
        <taxon>Mollusca</taxon>
        <taxon>Cephalopoda</taxon>
        <taxon>Coleoidea</taxon>
        <taxon>Octopodiformes</taxon>
        <taxon>Octopoda</taxon>
        <taxon>Incirrata</taxon>
        <taxon>Octopodidae</taxon>
        <taxon>Octopus</taxon>
    </lineage>
</organism>
<dbReference type="Proteomes" id="UP000515154">
    <property type="component" value="Unplaced"/>
</dbReference>
<dbReference type="AlphaFoldDB" id="A0A6P7TUG8"/>
<proteinExistence type="predicted"/>
<feature type="compositionally biased region" description="Pro residues" evidence="1">
    <location>
        <begin position="39"/>
        <end position="61"/>
    </location>
</feature>
<accession>A0A6P7TUG8</accession>
<evidence type="ECO:0000313" key="3">
    <source>
        <dbReference type="RefSeq" id="XP_029655408.1"/>
    </source>
</evidence>
<dbReference type="RefSeq" id="XP_029655408.1">
    <property type="nucleotide sequence ID" value="XM_029799548.1"/>
</dbReference>
<keyword evidence="2" id="KW-1185">Reference proteome</keyword>
<evidence type="ECO:0000256" key="1">
    <source>
        <dbReference type="SAM" id="MobiDB-lite"/>
    </source>
</evidence>
<feature type="compositionally biased region" description="Basic residues" evidence="1">
    <location>
        <begin position="14"/>
        <end position="38"/>
    </location>
</feature>
<feature type="compositionally biased region" description="Basic residues" evidence="1">
    <location>
        <begin position="68"/>
        <end position="91"/>
    </location>
</feature>
<sequence>MSGNPADTRTLAPHPRRTRPTRPHSHPRPVRQLRHPTPHHPTPFPHSHTPPPHPGTTPPPVHTQVRQQCHRKVHHPRLPTHPRTTHPRNTHSRILFTPQRPVRQLRRPDYATTRTPHTPTHHARHHQGTTTRPQTLYLCQTRPRSPPH</sequence>
<dbReference type="KEGG" id="osn:115229137"/>
<feature type="compositionally biased region" description="Polar residues" evidence="1">
    <location>
        <begin position="128"/>
        <end position="138"/>
    </location>
</feature>
<protein>
    <submittedName>
        <fullName evidence="3">Protodermal factor 1-like</fullName>
    </submittedName>
</protein>
<evidence type="ECO:0000313" key="2">
    <source>
        <dbReference type="Proteomes" id="UP000515154"/>
    </source>
</evidence>
<reference evidence="3" key="1">
    <citation type="submission" date="2025-08" db="UniProtKB">
        <authorList>
            <consortium name="RefSeq"/>
        </authorList>
    </citation>
    <scope>IDENTIFICATION</scope>
</reference>
<gene>
    <name evidence="3" type="primary">LOC115229137</name>
</gene>
<feature type="region of interest" description="Disordered" evidence="1">
    <location>
        <begin position="1"/>
        <end position="148"/>
    </location>
</feature>